<proteinExistence type="predicted"/>
<gene>
    <name evidence="1" type="ORF">CUU66_02680</name>
</gene>
<accession>A0A2N5MAL8</accession>
<dbReference type="OrthoDB" id="2469080at2"/>
<dbReference type="EMBL" id="PGUY01000008">
    <property type="protein sequence ID" value="PLT31390.1"/>
    <property type="molecule type" value="Genomic_DNA"/>
</dbReference>
<dbReference type="RefSeq" id="WP_101640141.1">
    <property type="nucleotide sequence ID" value="NZ_PGUY01000008.1"/>
</dbReference>
<comment type="caution">
    <text evidence="1">The sequence shown here is derived from an EMBL/GenBank/DDBJ whole genome shotgun (WGS) entry which is preliminary data.</text>
</comment>
<sequence length="71" mass="8401">MEPKNPGSPDLPDFDQLNDRIIAERRTSGPMLVIKTNLDPDNSTEDNPYYQNRELTETKEFRKYFEDDSYE</sequence>
<keyword evidence="2" id="KW-1185">Reference proteome</keyword>
<name>A0A2N5MAL8_9BACI</name>
<dbReference type="AlphaFoldDB" id="A0A2N5MAL8"/>
<dbReference type="Proteomes" id="UP000234748">
    <property type="component" value="Unassembled WGS sequence"/>
</dbReference>
<organism evidence="1 2">
    <name type="scientific">Peribacillus deserti</name>
    <dbReference type="NCBI Taxonomy" id="673318"/>
    <lineage>
        <taxon>Bacteria</taxon>
        <taxon>Bacillati</taxon>
        <taxon>Bacillota</taxon>
        <taxon>Bacilli</taxon>
        <taxon>Bacillales</taxon>
        <taxon>Bacillaceae</taxon>
        <taxon>Peribacillus</taxon>
    </lineage>
</organism>
<reference evidence="1 2" key="1">
    <citation type="submission" date="2017-11" db="EMBL/GenBank/DDBJ databases">
        <title>Comparitive Functional Genomics of Dry Heat Resistant strains isolated from the Viking Spacecraft.</title>
        <authorList>
            <person name="Seuylemezian A."/>
            <person name="Cooper K."/>
            <person name="Vaishampayan P."/>
        </authorList>
    </citation>
    <scope>NUCLEOTIDE SEQUENCE [LARGE SCALE GENOMIC DNA]</scope>
    <source>
        <strain evidence="1 2">V1-29</strain>
    </source>
</reference>
<evidence type="ECO:0000313" key="1">
    <source>
        <dbReference type="EMBL" id="PLT31390.1"/>
    </source>
</evidence>
<evidence type="ECO:0000313" key="2">
    <source>
        <dbReference type="Proteomes" id="UP000234748"/>
    </source>
</evidence>
<protein>
    <submittedName>
        <fullName evidence="1">Uncharacterized protein</fullName>
    </submittedName>
</protein>